<organism evidence="1 2">
    <name type="scientific">Candidatus Ordinivivax streblomastigis</name>
    <dbReference type="NCBI Taxonomy" id="2540710"/>
    <lineage>
        <taxon>Bacteria</taxon>
        <taxon>Pseudomonadati</taxon>
        <taxon>Bacteroidota</taxon>
        <taxon>Bacteroidia</taxon>
        <taxon>Bacteroidales</taxon>
        <taxon>Candidatus Ordinivivax</taxon>
    </lineage>
</organism>
<accession>A0A5M8P203</accession>
<comment type="caution">
    <text evidence="1">The sequence shown here is derived from an EMBL/GenBank/DDBJ whole genome shotgun (WGS) entry which is preliminary data.</text>
</comment>
<evidence type="ECO:0008006" key="3">
    <source>
        <dbReference type="Google" id="ProtNLM"/>
    </source>
</evidence>
<dbReference type="AlphaFoldDB" id="A0A5M8P203"/>
<evidence type="ECO:0000313" key="1">
    <source>
        <dbReference type="EMBL" id="KAA6302469.1"/>
    </source>
</evidence>
<evidence type="ECO:0000313" key="2">
    <source>
        <dbReference type="Proteomes" id="UP000324575"/>
    </source>
</evidence>
<dbReference type="EMBL" id="SNRX01000007">
    <property type="protein sequence ID" value="KAA6302469.1"/>
    <property type="molecule type" value="Genomic_DNA"/>
</dbReference>
<proteinExistence type="predicted"/>
<gene>
    <name evidence="1" type="ORF">EZS26_001301</name>
</gene>
<name>A0A5M8P203_9BACT</name>
<protein>
    <recommendedName>
        <fullName evidence="3">Secretion system C-terminal sorting domain-containing protein</fullName>
    </recommendedName>
</protein>
<sequence length="384" mass="43193">MKTVIANILGGLRSKSATTGILLVSLPAMLSAQHTLQSALNLPRVGDEIIKQQVEYKDPGRSGANVIWNFSQLESINDEYSLVYSAPELIGDTIYIMGQDTIYAADLSDDYLFIGTEHNTMYYYRQSGDTLWTLGHENAVSLLQYTHPLLTNVFPVNYTDTHTAGYTANGIYSMTVPFETVGNASLKADAYGMMILPSGDTLRHVIRTQSVRRFSEVLPVADGDSIRLNTRQENVQWYSNGYRYPLFETIRSIVRQDSTEINRFATAFFYPPQEQYYLGDEANLAVLDSLENANADPWAGLTYNIFPNPVRTAPLNIELYLPQPATVYVQVRNTMGTLLLDKNQGSHPVGICNFQLDLGKLPTNNYILDIWLNEHLISYTIQKR</sequence>
<reference evidence="1 2" key="1">
    <citation type="submission" date="2019-03" db="EMBL/GenBank/DDBJ databases">
        <title>Single cell metagenomics reveals metabolic interactions within the superorganism composed of flagellate Streblomastix strix and complex community of Bacteroidetes bacteria on its surface.</title>
        <authorList>
            <person name="Treitli S.C."/>
            <person name="Kolisko M."/>
            <person name="Husnik F."/>
            <person name="Keeling P."/>
            <person name="Hampl V."/>
        </authorList>
    </citation>
    <scope>NUCLEOTIDE SEQUENCE [LARGE SCALE GENOMIC DNA]</scope>
    <source>
        <strain evidence="1">St1</strain>
    </source>
</reference>
<dbReference type="Proteomes" id="UP000324575">
    <property type="component" value="Unassembled WGS sequence"/>
</dbReference>